<evidence type="ECO:0000256" key="5">
    <source>
        <dbReference type="ARBA" id="ARBA00023242"/>
    </source>
</evidence>
<evidence type="ECO:0000256" key="2">
    <source>
        <dbReference type="ARBA" id="ARBA00022723"/>
    </source>
</evidence>
<keyword evidence="2" id="KW-0479">Metal-binding</keyword>
<dbReference type="SUPFAM" id="SSF56784">
    <property type="entry name" value="HAD-like"/>
    <property type="match status" value="1"/>
</dbReference>
<evidence type="ECO:0000256" key="6">
    <source>
        <dbReference type="SAM" id="MobiDB-lite"/>
    </source>
</evidence>
<gene>
    <name evidence="8" type="ORF">FCM35_KLT15841</name>
</gene>
<dbReference type="InterPro" id="IPR006549">
    <property type="entry name" value="HAD-SF_hydro_IIIA"/>
</dbReference>
<dbReference type="PANTHER" id="PTHR12083:SF9">
    <property type="entry name" value="BIFUNCTIONAL POLYNUCLEOTIDE PHOSPHATASE_KINASE"/>
    <property type="match status" value="1"/>
</dbReference>
<dbReference type="Pfam" id="PF08645">
    <property type="entry name" value="PNK3P"/>
    <property type="match status" value="1"/>
</dbReference>
<dbReference type="SMART" id="SM01336">
    <property type="entry name" value="zf-PARP"/>
    <property type="match status" value="1"/>
</dbReference>
<evidence type="ECO:0000256" key="1">
    <source>
        <dbReference type="ARBA" id="ARBA00004123"/>
    </source>
</evidence>
<dbReference type="InterPro" id="IPR013954">
    <property type="entry name" value="PNK3P"/>
</dbReference>
<feature type="region of interest" description="Disordered" evidence="6">
    <location>
        <begin position="83"/>
        <end position="128"/>
    </location>
</feature>
<dbReference type="NCBIfam" id="TIGR01662">
    <property type="entry name" value="HAD-SF-IIIA"/>
    <property type="match status" value="1"/>
</dbReference>
<dbReference type="InterPro" id="IPR023214">
    <property type="entry name" value="HAD_sf"/>
</dbReference>
<dbReference type="GO" id="GO:0003690">
    <property type="term" value="F:double-stranded DNA binding"/>
    <property type="evidence" value="ECO:0007669"/>
    <property type="project" value="TreeGrafter"/>
</dbReference>
<dbReference type="GO" id="GO:0008270">
    <property type="term" value="F:zinc ion binding"/>
    <property type="evidence" value="ECO:0007669"/>
    <property type="project" value="UniProtKB-KW"/>
</dbReference>
<dbReference type="InterPro" id="IPR006551">
    <property type="entry name" value="Polynucleotide_phosphatase"/>
</dbReference>
<dbReference type="Gene3D" id="3.30.1740.10">
    <property type="entry name" value="Zinc finger, PARP-type"/>
    <property type="match status" value="1"/>
</dbReference>
<dbReference type="FunFam" id="3.40.50.1000:FF:000198">
    <property type="entry name" value="Bifunctional polynucleotide phosphatase/kinase"/>
    <property type="match status" value="1"/>
</dbReference>
<dbReference type="GO" id="GO:0005634">
    <property type="term" value="C:nucleus"/>
    <property type="evidence" value="ECO:0007669"/>
    <property type="project" value="UniProtKB-SubCell"/>
</dbReference>
<dbReference type="NCBIfam" id="TIGR01664">
    <property type="entry name" value="DNA-3'-Pase"/>
    <property type="match status" value="1"/>
</dbReference>
<dbReference type="EMBL" id="SWLB01000003">
    <property type="protein sequence ID" value="KAF3340070.1"/>
    <property type="molecule type" value="Genomic_DNA"/>
</dbReference>
<keyword evidence="3" id="KW-0863">Zinc-finger</keyword>
<dbReference type="InterPro" id="IPR001510">
    <property type="entry name" value="Znf_PARP"/>
</dbReference>
<dbReference type="SUPFAM" id="SSF57716">
    <property type="entry name" value="Glucocorticoid receptor-like (DNA-binding domain)"/>
    <property type="match status" value="1"/>
</dbReference>
<evidence type="ECO:0000259" key="7">
    <source>
        <dbReference type="PROSITE" id="PS50064"/>
    </source>
</evidence>
<evidence type="ECO:0000313" key="8">
    <source>
        <dbReference type="EMBL" id="KAF3340070.1"/>
    </source>
</evidence>
<dbReference type="GO" id="GO:0006281">
    <property type="term" value="P:DNA repair"/>
    <property type="evidence" value="ECO:0007669"/>
    <property type="project" value="TreeGrafter"/>
</dbReference>
<proteinExistence type="predicted"/>
<name>A0A833R0N8_9POAL</name>
<dbReference type="GO" id="GO:0046404">
    <property type="term" value="F:ATP-dependent polydeoxyribonucleotide 5'-hydroxyl-kinase activity"/>
    <property type="evidence" value="ECO:0007669"/>
    <property type="project" value="TreeGrafter"/>
</dbReference>
<organism evidence="8 9">
    <name type="scientific">Carex littledalei</name>
    <dbReference type="NCBI Taxonomy" id="544730"/>
    <lineage>
        <taxon>Eukaryota</taxon>
        <taxon>Viridiplantae</taxon>
        <taxon>Streptophyta</taxon>
        <taxon>Embryophyta</taxon>
        <taxon>Tracheophyta</taxon>
        <taxon>Spermatophyta</taxon>
        <taxon>Magnoliopsida</taxon>
        <taxon>Liliopsida</taxon>
        <taxon>Poales</taxon>
        <taxon>Cyperaceae</taxon>
        <taxon>Cyperoideae</taxon>
        <taxon>Cariceae</taxon>
        <taxon>Carex</taxon>
        <taxon>Carex subgen. Euthyceras</taxon>
    </lineage>
</organism>
<dbReference type="Pfam" id="PF00645">
    <property type="entry name" value="zf-PARP"/>
    <property type="match status" value="1"/>
</dbReference>
<dbReference type="PANTHER" id="PTHR12083">
    <property type="entry name" value="BIFUNCTIONAL POLYNUCLEOTIDE PHOSPHATASE/KINASE"/>
    <property type="match status" value="1"/>
</dbReference>
<evidence type="ECO:0000256" key="3">
    <source>
        <dbReference type="ARBA" id="ARBA00022771"/>
    </source>
</evidence>
<accession>A0A833R0N8</accession>
<dbReference type="InterPro" id="IPR036957">
    <property type="entry name" value="Znf_PARP_sf"/>
</dbReference>
<dbReference type="Proteomes" id="UP000623129">
    <property type="component" value="Unassembled WGS sequence"/>
</dbReference>
<keyword evidence="5" id="KW-0539">Nucleus</keyword>
<keyword evidence="9" id="KW-1185">Reference proteome</keyword>
<comment type="caution">
    <text evidence="8">The sequence shown here is derived from an EMBL/GenBank/DDBJ whole genome shotgun (WGS) entry which is preliminary data.</text>
</comment>
<dbReference type="Gene3D" id="3.40.50.1000">
    <property type="entry name" value="HAD superfamily/HAD-like"/>
    <property type="match status" value="1"/>
</dbReference>
<dbReference type="OrthoDB" id="19045at2759"/>
<comment type="subcellular location">
    <subcellularLocation>
        <location evidence="1">Nucleus</location>
    </subcellularLocation>
</comment>
<keyword evidence="4" id="KW-0862">Zinc</keyword>
<reference evidence="8" key="1">
    <citation type="submission" date="2020-01" db="EMBL/GenBank/DDBJ databases">
        <title>Genome sequence of Kobresia littledalei, the first chromosome-level genome in the family Cyperaceae.</title>
        <authorList>
            <person name="Qu G."/>
        </authorList>
    </citation>
    <scope>NUCLEOTIDE SEQUENCE</scope>
    <source>
        <strain evidence="8">C.B.Clarke</strain>
        <tissue evidence="8">Leaf</tissue>
    </source>
</reference>
<sequence>MAPTKVVTEYAKSGRSTCKGCGKGIGSGSLRIGSSGKGPQGFDVTKWYHLDCFPVKSNPIGSVEDIVGVASLKKADKEALRNLEAGASSNGDKKKRDCDGASQSDDSPTKKKQNVSADTDGQEIEFSDSEIKDNYKDATLSPTWKAFQTVIFNVKGDGLHDSAKIAAFDFDGCLANTNVRRTGANAWSLMYPNIPKKLKGLYEDGYKLVIFTNESNIDRWKNKRQVAVDSKIGRLENFIKCVELPIQVFIACGIGNKGQQNADAFRKPSIGMWTLLKEHFNSGVAIDMHQSFYVGDAAGRAADHSDADIEFAKAIGLKFYVPEEYFDAN</sequence>
<dbReference type="CDD" id="cd01625">
    <property type="entry name" value="HAD_PNP"/>
    <property type="match status" value="1"/>
</dbReference>
<dbReference type="GO" id="GO:0046403">
    <property type="term" value="F:polynucleotide 3'-phosphatase activity"/>
    <property type="evidence" value="ECO:0007669"/>
    <property type="project" value="TreeGrafter"/>
</dbReference>
<dbReference type="PROSITE" id="PS50064">
    <property type="entry name" value="ZF_PARP_2"/>
    <property type="match status" value="1"/>
</dbReference>
<dbReference type="InterPro" id="IPR036412">
    <property type="entry name" value="HAD-like_sf"/>
</dbReference>
<protein>
    <submittedName>
        <fullName evidence="8">Polynucleotide 3'-phosphatase ZDP isoform X1</fullName>
    </submittedName>
</protein>
<evidence type="ECO:0000256" key="4">
    <source>
        <dbReference type="ARBA" id="ARBA00022833"/>
    </source>
</evidence>
<feature type="domain" description="PARP-type" evidence="7">
    <location>
        <begin position="6"/>
        <end position="82"/>
    </location>
</feature>
<evidence type="ECO:0000313" key="9">
    <source>
        <dbReference type="Proteomes" id="UP000623129"/>
    </source>
</evidence>
<dbReference type="AlphaFoldDB" id="A0A833R0N8"/>